<keyword evidence="1" id="KW-0732">Signal</keyword>
<comment type="caution">
    <text evidence="2">The sequence shown here is derived from an EMBL/GenBank/DDBJ whole genome shotgun (WGS) entry which is preliminary data.</text>
</comment>
<proteinExistence type="predicted"/>
<evidence type="ECO:0008006" key="4">
    <source>
        <dbReference type="Google" id="ProtNLM"/>
    </source>
</evidence>
<accession>A0A8S1ESM6</accession>
<dbReference type="EMBL" id="CADEPM010000002">
    <property type="protein sequence ID" value="CAB3400901.1"/>
    <property type="molecule type" value="Genomic_DNA"/>
</dbReference>
<evidence type="ECO:0000313" key="3">
    <source>
        <dbReference type="Proteomes" id="UP000494206"/>
    </source>
</evidence>
<feature type="signal peptide" evidence="1">
    <location>
        <begin position="1"/>
        <end position="19"/>
    </location>
</feature>
<gene>
    <name evidence="2" type="ORF">CBOVIS_LOCUS3733</name>
</gene>
<protein>
    <recommendedName>
        <fullName evidence="4">DUF38 domain-containing protein</fullName>
    </recommendedName>
</protein>
<dbReference type="OrthoDB" id="5790207at2759"/>
<dbReference type="Proteomes" id="UP000494206">
    <property type="component" value="Unassembled WGS sequence"/>
</dbReference>
<organism evidence="2 3">
    <name type="scientific">Caenorhabditis bovis</name>
    <dbReference type="NCBI Taxonomy" id="2654633"/>
    <lineage>
        <taxon>Eukaryota</taxon>
        <taxon>Metazoa</taxon>
        <taxon>Ecdysozoa</taxon>
        <taxon>Nematoda</taxon>
        <taxon>Chromadorea</taxon>
        <taxon>Rhabditida</taxon>
        <taxon>Rhabditina</taxon>
        <taxon>Rhabditomorpha</taxon>
        <taxon>Rhabditoidea</taxon>
        <taxon>Rhabditidae</taxon>
        <taxon>Peloderinae</taxon>
        <taxon>Caenorhabditis</taxon>
    </lineage>
</organism>
<keyword evidence="3" id="KW-1185">Reference proteome</keyword>
<feature type="chain" id="PRO_5035940791" description="DUF38 domain-containing protein" evidence="1">
    <location>
        <begin position="20"/>
        <end position="251"/>
    </location>
</feature>
<evidence type="ECO:0000256" key="1">
    <source>
        <dbReference type="SAM" id="SignalP"/>
    </source>
</evidence>
<dbReference type="AlphaFoldDB" id="A0A8S1ESM6"/>
<sequence length="251" mass="29487">MSWLFIAIFILFIIPNSYGIIFPEQWEHKEIEGSGSSGEGINIIPTEDLRNIIDNYTIPMYLLQRVYQTADPSITTVGPEEMDLLEKARPETMRAKFIDDILQEDINLENAIQSFQNVAFFLFSPLGCDGEEIWPSVYEFTLDQLQCVAFKTMARLTTKSGFTKKYFARAVHFGLLSKTPIEHKITEMNVYRFILPASDEQFVRKLMRFYQNSFWNEMELDRLQNYEDESFLCGSLNFQKEVYEKIKEFQY</sequence>
<reference evidence="2 3" key="1">
    <citation type="submission" date="2020-04" db="EMBL/GenBank/DDBJ databases">
        <authorList>
            <person name="Laetsch R D."/>
            <person name="Stevens L."/>
            <person name="Kumar S."/>
            <person name="Blaxter L. M."/>
        </authorList>
    </citation>
    <scope>NUCLEOTIDE SEQUENCE [LARGE SCALE GENOMIC DNA]</scope>
</reference>
<name>A0A8S1ESM6_9PELO</name>
<evidence type="ECO:0000313" key="2">
    <source>
        <dbReference type="EMBL" id="CAB3400901.1"/>
    </source>
</evidence>